<reference evidence="1 2" key="1">
    <citation type="journal article" date="2019" name="Nat. Microbiol.">
        <title>Mediterranean grassland soil C-N compound turnover is dependent on rainfall and depth, and is mediated by genomically divergent microorganisms.</title>
        <authorList>
            <person name="Diamond S."/>
            <person name="Andeer P.F."/>
            <person name="Li Z."/>
            <person name="Crits-Christoph A."/>
            <person name="Burstein D."/>
            <person name="Anantharaman K."/>
            <person name="Lane K.R."/>
            <person name="Thomas B.C."/>
            <person name="Pan C."/>
            <person name="Northen T.R."/>
            <person name="Banfield J.F."/>
        </authorList>
    </citation>
    <scope>NUCLEOTIDE SEQUENCE [LARGE SCALE GENOMIC DNA]</scope>
    <source>
        <strain evidence="1">NP_6</strain>
    </source>
</reference>
<dbReference type="Gene3D" id="1.10.760.10">
    <property type="entry name" value="Cytochrome c-like domain"/>
    <property type="match status" value="1"/>
</dbReference>
<dbReference type="InterPro" id="IPR010538">
    <property type="entry name" value="DHOR"/>
</dbReference>
<evidence type="ECO:0008006" key="3">
    <source>
        <dbReference type="Google" id="ProtNLM"/>
    </source>
</evidence>
<dbReference type="GO" id="GO:0009055">
    <property type="term" value="F:electron transfer activity"/>
    <property type="evidence" value="ECO:0007669"/>
    <property type="project" value="InterPro"/>
</dbReference>
<accession>A0A537JA78</accession>
<gene>
    <name evidence="1" type="ORF">E6H03_08385</name>
</gene>
<evidence type="ECO:0000313" key="2">
    <source>
        <dbReference type="Proteomes" id="UP000318093"/>
    </source>
</evidence>
<name>A0A537JA78_9BACT</name>
<dbReference type="GO" id="GO:0020037">
    <property type="term" value="F:heme binding"/>
    <property type="evidence" value="ECO:0007669"/>
    <property type="project" value="InterPro"/>
</dbReference>
<protein>
    <recommendedName>
        <fullName evidence="3">Thiol oxidoreductase</fullName>
    </recommendedName>
</protein>
<dbReference type="EMBL" id="VBAN01000260">
    <property type="protein sequence ID" value="TMI80441.1"/>
    <property type="molecule type" value="Genomic_DNA"/>
</dbReference>
<dbReference type="InterPro" id="IPR036909">
    <property type="entry name" value="Cyt_c-like_dom_sf"/>
</dbReference>
<dbReference type="AlphaFoldDB" id="A0A537JA78"/>
<dbReference type="Pfam" id="PF06537">
    <property type="entry name" value="DHOR"/>
    <property type="match status" value="1"/>
</dbReference>
<dbReference type="Proteomes" id="UP000318093">
    <property type="component" value="Unassembled WGS sequence"/>
</dbReference>
<evidence type="ECO:0000313" key="1">
    <source>
        <dbReference type="EMBL" id="TMI80441.1"/>
    </source>
</evidence>
<comment type="caution">
    <text evidence="1">The sequence shown here is derived from an EMBL/GenBank/DDBJ whole genome shotgun (WGS) entry which is preliminary data.</text>
</comment>
<organism evidence="1 2">
    <name type="scientific">Candidatus Segetimicrobium genomatis</name>
    <dbReference type="NCBI Taxonomy" id="2569760"/>
    <lineage>
        <taxon>Bacteria</taxon>
        <taxon>Bacillati</taxon>
        <taxon>Candidatus Sysuimicrobiota</taxon>
        <taxon>Candidatus Sysuimicrobiia</taxon>
        <taxon>Candidatus Sysuimicrobiales</taxon>
        <taxon>Candidatus Segetimicrobiaceae</taxon>
        <taxon>Candidatus Segetimicrobium</taxon>
    </lineage>
</organism>
<sequence>MQNRLMHDGASLTFLDAILRHKGEASEVTERFRRLSHAQKEDLFQFLRSL</sequence>
<proteinExistence type="predicted"/>